<dbReference type="Gene3D" id="3.30.460.10">
    <property type="entry name" value="Beta Polymerase, domain 2"/>
    <property type="match status" value="1"/>
</dbReference>
<evidence type="ECO:0000313" key="4">
    <source>
        <dbReference type="Proteomes" id="UP001597380"/>
    </source>
</evidence>
<evidence type="ECO:0000313" key="3">
    <source>
        <dbReference type="EMBL" id="MFD2097852.1"/>
    </source>
</evidence>
<protein>
    <recommendedName>
        <fullName evidence="2">Ribosomal silencing factor RsfS</fullName>
    </recommendedName>
</protein>
<dbReference type="RefSeq" id="WP_345342174.1">
    <property type="nucleotide sequence ID" value="NZ_BAABLI010000033.1"/>
</dbReference>
<dbReference type="PANTHER" id="PTHR21043">
    <property type="entry name" value="IOJAP SUPERFAMILY ORTHOLOG"/>
    <property type="match status" value="1"/>
</dbReference>
<evidence type="ECO:0000256" key="1">
    <source>
        <dbReference type="ARBA" id="ARBA00010574"/>
    </source>
</evidence>
<proteinExistence type="inferred from homology"/>
<keyword evidence="2" id="KW-0963">Cytoplasm</keyword>
<dbReference type="Pfam" id="PF02410">
    <property type="entry name" value="RsfS"/>
    <property type="match status" value="1"/>
</dbReference>
<keyword evidence="4" id="KW-1185">Reference proteome</keyword>
<comment type="caution">
    <text evidence="3">The sequence shown here is derived from an EMBL/GenBank/DDBJ whole genome shotgun (WGS) entry which is preliminary data.</text>
</comment>
<dbReference type="NCBIfam" id="TIGR00090">
    <property type="entry name" value="rsfS_iojap_ybeB"/>
    <property type="match status" value="1"/>
</dbReference>
<dbReference type="InterPro" id="IPR004394">
    <property type="entry name" value="Iojap/RsfS/C7orf30"/>
</dbReference>
<keyword evidence="2" id="KW-0678">Repressor</keyword>
<reference evidence="4" key="1">
    <citation type="journal article" date="2019" name="Int. J. Syst. Evol. Microbiol.">
        <title>The Global Catalogue of Microorganisms (GCM) 10K type strain sequencing project: providing services to taxonomists for standard genome sequencing and annotation.</title>
        <authorList>
            <consortium name="The Broad Institute Genomics Platform"/>
            <consortium name="The Broad Institute Genome Sequencing Center for Infectious Disease"/>
            <person name="Wu L."/>
            <person name="Ma J."/>
        </authorList>
    </citation>
    <scope>NUCLEOTIDE SEQUENCE [LARGE SCALE GENOMIC DNA]</scope>
    <source>
        <strain evidence="4">CGMCC 1.10992</strain>
    </source>
</reference>
<dbReference type="EMBL" id="JBHUHT010000029">
    <property type="protein sequence ID" value="MFD2097852.1"/>
    <property type="molecule type" value="Genomic_DNA"/>
</dbReference>
<dbReference type="InterPro" id="IPR043519">
    <property type="entry name" value="NT_sf"/>
</dbReference>
<comment type="similarity">
    <text evidence="1 2">Belongs to the Iojap/RsfS family.</text>
</comment>
<sequence>MHAEELTKFVLDKIDDMKGRDVQVLDVKGLSTITDTMVIVSGNSKRHVQSIADNVATEAKHAGLQPLGVEGQDAGEWVLVDLGELVLHVMQEKARDFYQLEKLWGRHSE</sequence>
<gene>
    <name evidence="2 3" type="primary">rsfS</name>
    <name evidence="3" type="ORF">ACFSJ3_17835</name>
</gene>
<comment type="subunit">
    <text evidence="2">Interacts with ribosomal protein uL14 (rplN).</text>
</comment>
<dbReference type="HAMAP" id="MF_01477">
    <property type="entry name" value="Iojap_RsfS"/>
    <property type="match status" value="1"/>
</dbReference>
<organism evidence="3 4">
    <name type="scientific">Corallincola platygyrae</name>
    <dbReference type="NCBI Taxonomy" id="1193278"/>
    <lineage>
        <taxon>Bacteria</taxon>
        <taxon>Pseudomonadati</taxon>
        <taxon>Pseudomonadota</taxon>
        <taxon>Gammaproteobacteria</taxon>
        <taxon>Alteromonadales</taxon>
        <taxon>Psychromonadaceae</taxon>
        <taxon>Corallincola</taxon>
    </lineage>
</organism>
<dbReference type="PANTHER" id="PTHR21043:SF0">
    <property type="entry name" value="MITOCHONDRIAL ASSEMBLY OF RIBOSOMAL LARGE SUBUNIT PROTEIN 1"/>
    <property type="match status" value="1"/>
</dbReference>
<dbReference type="SUPFAM" id="SSF81301">
    <property type="entry name" value="Nucleotidyltransferase"/>
    <property type="match status" value="1"/>
</dbReference>
<comment type="function">
    <text evidence="2">Functions as a ribosomal silencing factor. Interacts with ribosomal protein uL14 (rplN), blocking formation of intersubunit bridge B8. Prevents association of the 30S and 50S ribosomal subunits and the formation of functional ribosomes, thus repressing translation.</text>
</comment>
<dbReference type="Proteomes" id="UP001597380">
    <property type="component" value="Unassembled WGS sequence"/>
</dbReference>
<comment type="subcellular location">
    <subcellularLocation>
        <location evidence="2">Cytoplasm</location>
    </subcellularLocation>
</comment>
<accession>A0ABW4XQN9</accession>
<keyword evidence="2" id="KW-0810">Translation regulation</keyword>
<evidence type="ECO:0000256" key="2">
    <source>
        <dbReference type="HAMAP-Rule" id="MF_01477"/>
    </source>
</evidence>
<name>A0ABW4XQN9_9GAMM</name>